<dbReference type="GeneID" id="18810879"/>
<dbReference type="EMBL" id="GL945430">
    <property type="protein sequence ID" value="EGO28526.1"/>
    <property type="molecule type" value="Genomic_DNA"/>
</dbReference>
<dbReference type="RefSeq" id="XP_007314725.1">
    <property type="nucleotide sequence ID" value="XM_007314663.1"/>
</dbReference>
<name>F8NL18_SERL9</name>
<sequence>MFRTAAITTRVSLSRATRMYARSLHSSPGTSKSMTEKVSEVADTVNKKVGKGIASAIETGEHATHTTKEKFGSGADSTKEKVEDVAGTAKQKVQETSEQARQKADQAKSGAREAKDDVKKELSK</sequence>
<organism evidence="3">
    <name type="scientific">Serpula lacrymans var. lacrymans (strain S7.9)</name>
    <name type="common">Dry rot fungus</name>
    <dbReference type="NCBI Taxonomy" id="578457"/>
    <lineage>
        <taxon>Eukaryota</taxon>
        <taxon>Fungi</taxon>
        <taxon>Dikarya</taxon>
        <taxon>Basidiomycota</taxon>
        <taxon>Agaricomycotina</taxon>
        <taxon>Agaricomycetes</taxon>
        <taxon>Agaricomycetidae</taxon>
        <taxon>Boletales</taxon>
        <taxon>Coniophorineae</taxon>
        <taxon>Serpulaceae</taxon>
        <taxon>Serpula</taxon>
    </lineage>
</organism>
<gene>
    <name evidence="2" type="ORF">SERLADRAFT_380309</name>
</gene>
<proteinExistence type="predicted"/>
<evidence type="ECO:0000256" key="1">
    <source>
        <dbReference type="SAM" id="MobiDB-lite"/>
    </source>
</evidence>
<feature type="compositionally biased region" description="Basic and acidic residues" evidence="1">
    <location>
        <begin position="59"/>
        <end position="84"/>
    </location>
</feature>
<evidence type="ECO:0000313" key="3">
    <source>
        <dbReference type="Proteomes" id="UP000008064"/>
    </source>
</evidence>
<feature type="compositionally biased region" description="Basic and acidic residues" evidence="1">
    <location>
        <begin position="92"/>
        <end position="124"/>
    </location>
</feature>
<dbReference type="OrthoDB" id="4023585at2759"/>
<dbReference type="HOGENOM" id="CLU_128874_2_1_1"/>
<dbReference type="AlphaFoldDB" id="F8NL18"/>
<evidence type="ECO:0000313" key="2">
    <source>
        <dbReference type="EMBL" id="EGO28526.1"/>
    </source>
</evidence>
<feature type="region of interest" description="Disordered" evidence="1">
    <location>
        <begin position="56"/>
        <end position="124"/>
    </location>
</feature>
<dbReference type="Gene3D" id="1.20.120.20">
    <property type="entry name" value="Apolipoprotein"/>
    <property type="match status" value="1"/>
</dbReference>
<dbReference type="KEGG" id="sla:SERLADRAFT_380309"/>
<accession>F8NL18</accession>
<protein>
    <submittedName>
        <fullName evidence="2">Uncharacterized protein</fullName>
    </submittedName>
</protein>
<dbReference type="Proteomes" id="UP000008064">
    <property type="component" value="Unassembled WGS sequence"/>
</dbReference>
<reference evidence="3" key="1">
    <citation type="journal article" date="2011" name="Science">
        <title>The plant cell wall-decomposing machinery underlies the functional diversity of forest fungi.</title>
        <authorList>
            <person name="Eastwood D.C."/>
            <person name="Floudas D."/>
            <person name="Binder M."/>
            <person name="Majcherczyk A."/>
            <person name="Schneider P."/>
            <person name="Aerts A."/>
            <person name="Asiegbu F.O."/>
            <person name="Baker S.E."/>
            <person name="Barry K."/>
            <person name="Bendiksby M."/>
            <person name="Blumentritt M."/>
            <person name="Coutinho P.M."/>
            <person name="Cullen D."/>
            <person name="de Vries R.P."/>
            <person name="Gathman A."/>
            <person name="Goodell B."/>
            <person name="Henrissat B."/>
            <person name="Ihrmark K."/>
            <person name="Kauserud H."/>
            <person name="Kohler A."/>
            <person name="LaButti K."/>
            <person name="Lapidus A."/>
            <person name="Lavin J.L."/>
            <person name="Lee Y.-H."/>
            <person name="Lindquist E."/>
            <person name="Lilly W."/>
            <person name="Lucas S."/>
            <person name="Morin E."/>
            <person name="Murat C."/>
            <person name="Oguiza J.A."/>
            <person name="Park J."/>
            <person name="Pisabarro A.G."/>
            <person name="Riley R."/>
            <person name="Rosling A."/>
            <person name="Salamov A."/>
            <person name="Schmidt O."/>
            <person name="Schmutz J."/>
            <person name="Skrede I."/>
            <person name="Stenlid J."/>
            <person name="Wiebenga A."/>
            <person name="Xie X."/>
            <person name="Kuees U."/>
            <person name="Hibbett D.S."/>
            <person name="Hoffmeister D."/>
            <person name="Hoegberg N."/>
            <person name="Martin F."/>
            <person name="Grigoriev I.V."/>
            <person name="Watkinson S.C."/>
        </authorList>
    </citation>
    <scope>NUCLEOTIDE SEQUENCE [LARGE SCALE GENOMIC DNA]</scope>
    <source>
        <strain evidence="3">S7.9</strain>
    </source>
</reference>